<evidence type="ECO:0000313" key="2">
    <source>
        <dbReference type="EMBL" id="CAA6828707.1"/>
    </source>
</evidence>
<sequence>MKRTKMKKRHYIGMLCCLLIMACAKPSPKYDKEVLEGDWLRTSSSDARSDSMIVHVGIGNAAAVLFAPPNSNFSLQQLKWQKIRAVAESGDFQLLDLSADGNLWKAFILMKSETELEIINADYPNAPGGVQKWIKI</sequence>
<feature type="signal peptide" evidence="1">
    <location>
        <begin position="1"/>
        <end position="24"/>
    </location>
</feature>
<dbReference type="AlphaFoldDB" id="A0A6S6UHG3"/>
<feature type="chain" id="PRO_5028418243" description="Lipocalin-like domain-containing protein" evidence="1">
    <location>
        <begin position="25"/>
        <end position="136"/>
    </location>
</feature>
<protein>
    <recommendedName>
        <fullName evidence="3">Lipocalin-like domain-containing protein</fullName>
    </recommendedName>
</protein>
<reference evidence="2" key="1">
    <citation type="submission" date="2020-01" db="EMBL/GenBank/DDBJ databases">
        <authorList>
            <person name="Meier V. D."/>
            <person name="Meier V D."/>
        </authorList>
    </citation>
    <scope>NUCLEOTIDE SEQUENCE</scope>
    <source>
        <strain evidence="2">HLG_WM_MAG_10</strain>
    </source>
</reference>
<proteinExistence type="predicted"/>
<dbReference type="EMBL" id="CACVAQ010000436">
    <property type="protein sequence ID" value="CAA6828707.1"/>
    <property type="molecule type" value="Genomic_DNA"/>
</dbReference>
<organism evidence="2">
    <name type="scientific">uncultured Aureispira sp</name>
    <dbReference type="NCBI Taxonomy" id="1331704"/>
    <lineage>
        <taxon>Bacteria</taxon>
        <taxon>Pseudomonadati</taxon>
        <taxon>Bacteroidota</taxon>
        <taxon>Saprospiria</taxon>
        <taxon>Saprospirales</taxon>
        <taxon>Saprospiraceae</taxon>
        <taxon>Aureispira</taxon>
        <taxon>environmental samples</taxon>
    </lineage>
</organism>
<gene>
    <name evidence="2" type="ORF">HELGO_WM22765</name>
</gene>
<keyword evidence="1" id="KW-0732">Signal</keyword>
<evidence type="ECO:0008006" key="3">
    <source>
        <dbReference type="Google" id="ProtNLM"/>
    </source>
</evidence>
<dbReference type="PROSITE" id="PS51257">
    <property type="entry name" value="PROKAR_LIPOPROTEIN"/>
    <property type="match status" value="1"/>
</dbReference>
<evidence type="ECO:0000256" key="1">
    <source>
        <dbReference type="SAM" id="SignalP"/>
    </source>
</evidence>
<name>A0A6S6UHG3_9BACT</name>
<accession>A0A6S6UHG3</accession>